<evidence type="ECO:0000313" key="3">
    <source>
        <dbReference type="EMBL" id="NUU64265.1"/>
    </source>
</evidence>
<dbReference type="AlphaFoldDB" id="A0A850ETT8"/>
<proteinExistence type="predicted"/>
<comment type="caution">
    <text evidence="3">The sequence shown here is derived from an EMBL/GenBank/DDBJ whole genome shotgun (WGS) entry which is preliminary data.</text>
</comment>
<dbReference type="PANTHER" id="PTHR36834">
    <property type="entry name" value="MEMBRANE PROTEIN-RELATED"/>
    <property type="match status" value="1"/>
</dbReference>
<evidence type="ECO:0000313" key="4">
    <source>
        <dbReference type="Proteomes" id="UP000564806"/>
    </source>
</evidence>
<dbReference type="InterPro" id="IPR006976">
    <property type="entry name" value="VanZ-like"/>
</dbReference>
<keyword evidence="4" id="KW-1185">Reference proteome</keyword>
<feature type="transmembrane region" description="Helical" evidence="1">
    <location>
        <begin position="99"/>
        <end position="116"/>
    </location>
</feature>
<keyword evidence="1" id="KW-0472">Membrane</keyword>
<dbReference type="Pfam" id="PF04892">
    <property type="entry name" value="VanZ"/>
    <property type="match status" value="1"/>
</dbReference>
<organism evidence="3 4">
    <name type="scientific">Paenibacillus agri</name>
    <dbReference type="NCBI Taxonomy" id="2744309"/>
    <lineage>
        <taxon>Bacteria</taxon>
        <taxon>Bacillati</taxon>
        <taxon>Bacillota</taxon>
        <taxon>Bacilli</taxon>
        <taxon>Bacillales</taxon>
        <taxon>Paenibacillaceae</taxon>
        <taxon>Paenibacillus</taxon>
    </lineage>
</organism>
<name>A0A850ETT8_9BACL</name>
<dbReference type="EMBL" id="JABWCS010000221">
    <property type="protein sequence ID" value="NUU64265.1"/>
    <property type="molecule type" value="Genomic_DNA"/>
</dbReference>
<gene>
    <name evidence="3" type="ORF">HPT30_28325</name>
</gene>
<protein>
    <submittedName>
        <fullName evidence="3">VanZ family protein</fullName>
    </submittedName>
</protein>
<sequence length="122" mass="13652">MFLGFGREAHMGGPWQYNLVPWKTVSLYLDMGNRLSIWNRAVNLLGNVAVFVPFGLLLPLIWNKLSSAVRLALVMIPVILLLECLQMLLHVGSFDVDDLLLNMLGVWAGYAVLRLGRTGRNS</sequence>
<keyword evidence="1" id="KW-0812">Transmembrane</keyword>
<feature type="transmembrane region" description="Helical" evidence="1">
    <location>
        <begin position="41"/>
        <end position="62"/>
    </location>
</feature>
<evidence type="ECO:0000259" key="2">
    <source>
        <dbReference type="Pfam" id="PF04892"/>
    </source>
</evidence>
<feature type="domain" description="VanZ-like" evidence="2">
    <location>
        <begin position="16"/>
        <end position="115"/>
    </location>
</feature>
<dbReference type="PANTHER" id="PTHR36834:SF2">
    <property type="entry name" value="MEMBRANE PROTEIN"/>
    <property type="match status" value="1"/>
</dbReference>
<dbReference type="Proteomes" id="UP000564806">
    <property type="component" value="Unassembled WGS sequence"/>
</dbReference>
<keyword evidence="1" id="KW-1133">Transmembrane helix</keyword>
<dbReference type="InterPro" id="IPR053150">
    <property type="entry name" value="Teicoplanin_resist-assoc"/>
</dbReference>
<reference evidence="3" key="1">
    <citation type="submission" date="2020-06" db="EMBL/GenBank/DDBJ databases">
        <title>Paenibacillus sp. nov., isolated from soil.</title>
        <authorList>
            <person name="Seo Y.L."/>
        </authorList>
    </citation>
    <scope>NUCLEOTIDE SEQUENCE [LARGE SCALE GENOMIC DNA]</scope>
    <source>
        <strain evidence="3">JW14</strain>
    </source>
</reference>
<accession>A0A850ETT8</accession>
<feature type="transmembrane region" description="Helical" evidence="1">
    <location>
        <begin position="69"/>
        <end position="93"/>
    </location>
</feature>
<evidence type="ECO:0000256" key="1">
    <source>
        <dbReference type="SAM" id="Phobius"/>
    </source>
</evidence>